<evidence type="ECO:0008006" key="3">
    <source>
        <dbReference type="Google" id="ProtNLM"/>
    </source>
</evidence>
<protein>
    <recommendedName>
        <fullName evidence="3">DUF4272 domain-containing protein</fullName>
    </recommendedName>
</protein>
<organism evidence="1 2">
    <name type="scientific">Maribacter sedimenticola</name>
    <dbReference type="NCBI Taxonomy" id="228956"/>
    <lineage>
        <taxon>Bacteria</taxon>
        <taxon>Pseudomonadati</taxon>
        <taxon>Bacteroidota</taxon>
        <taxon>Flavobacteriia</taxon>
        <taxon>Flavobacteriales</taxon>
        <taxon>Flavobacteriaceae</taxon>
        <taxon>Maribacter</taxon>
    </lineage>
</organism>
<dbReference type="Pfam" id="PF14094">
    <property type="entry name" value="DUF4272"/>
    <property type="match status" value="1"/>
</dbReference>
<gene>
    <name evidence="1" type="ORF">SAMN04488009_0096</name>
</gene>
<dbReference type="InterPro" id="IPR025368">
    <property type="entry name" value="DUF4272"/>
</dbReference>
<name>A0ABY1SM25_9FLAO</name>
<sequence length="229" mass="27308">MRIFNFLKNNNPQRLKTAEQRKIETEKLLKSLNIPFINHLPQIEEENEAKIRKPQEIAERALILTYLSYISEVPEEKENVIDFLKSHTLWDKVSPDEKQLFQKEKLTNQEMINISWRSEAIWILLWTINKVERIELPIEQVEIEEIISKLPDFLEDPKEFIDSSIIRPTSEILDFSDLTYRLHWATRNSDLDGKEMPTNLNSSIAFERHYAINWITFYADEWDEITTDT</sequence>
<dbReference type="RefSeq" id="WP_089263114.1">
    <property type="nucleotide sequence ID" value="NZ_FZNV01000011.1"/>
</dbReference>
<accession>A0ABY1SM25</accession>
<reference evidence="1 2" key="1">
    <citation type="submission" date="2017-06" db="EMBL/GenBank/DDBJ databases">
        <authorList>
            <person name="Varghese N."/>
            <person name="Submissions S."/>
        </authorList>
    </citation>
    <scope>NUCLEOTIDE SEQUENCE [LARGE SCALE GENOMIC DNA]</scope>
    <source>
        <strain evidence="1 2">DSM 19840</strain>
    </source>
</reference>
<dbReference type="Proteomes" id="UP000198337">
    <property type="component" value="Unassembled WGS sequence"/>
</dbReference>
<proteinExistence type="predicted"/>
<evidence type="ECO:0000313" key="2">
    <source>
        <dbReference type="Proteomes" id="UP000198337"/>
    </source>
</evidence>
<dbReference type="EMBL" id="FZNV01000011">
    <property type="protein sequence ID" value="SNR79511.1"/>
    <property type="molecule type" value="Genomic_DNA"/>
</dbReference>
<comment type="caution">
    <text evidence="1">The sequence shown here is derived from an EMBL/GenBank/DDBJ whole genome shotgun (WGS) entry which is preliminary data.</text>
</comment>
<keyword evidence="2" id="KW-1185">Reference proteome</keyword>
<evidence type="ECO:0000313" key="1">
    <source>
        <dbReference type="EMBL" id="SNR79511.1"/>
    </source>
</evidence>